<feature type="compositionally biased region" description="Basic and acidic residues" evidence="1">
    <location>
        <begin position="189"/>
        <end position="210"/>
    </location>
</feature>
<dbReference type="Pfam" id="PF18957">
    <property type="entry name" value="RibLong"/>
    <property type="match status" value="2"/>
</dbReference>
<dbReference type="RefSeq" id="WP_004808460.1">
    <property type="nucleotide sequence ID" value="NZ_JH815218.1"/>
</dbReference>
<evidence type="ECO:0000256" key="2">
    <source>
        <dbReference type="SAM" id="Phobius"/>
    </source>
</evidence>
<feature type="region of interest" description="Disordered" evidence="1">
    <location>
        <begin position="157"/>
        <end position="258"/>
    </location>
</feature>
<reference evidence="4 5" key="1">
    <citation type="submission" date="2012-07" db="EMBL/GenBank/DDBJ databases">
        <title>The Genome Sequence of Actinomyces neuii subsp. anitratus BVS029A5.</title>
        <authorList>
            <consortium name="The Broad Institute Genome Sequencing Platform"/>
            <person name="Earl A."/>
            <person name="Ward D."/>
            <person name="Feldgarden M."/>
            <person name="Gevers D."/>
            <person name="Saerens B."/>
            <person name="Vaneechoutte M."/>
            <person name="Walker B."/>
            <person name="Young S.K."/>
            <person name="Zeng Q."/>
            <person name="Gargeya S."/>
            <person name="Fitzgerald M."/>
            <person name="Haas B."/>
            <person name="Abouelleil A."/>
            <person name="Alvarado L."/>
            <person name="Arachchi H.M."/>
            <person name="Berlin A."/>
            <person name="Chapman S.B."/>
            <person name="Goldberg J."/>
            <person name="Griggs A."/>
            <person name="Gujja S."/>
            <person name="Hansen M."/>
            <person name="Howarth C."/>
            <person name="Imamovic A."/>
            <person name="Larimer J."/>
            <person name="McCowen C."/>
            <person name="Montmayeur A."/>
            <person name="Murphy C."/>
            <person name="Neiman D."/>
            <person name="Pearson M."/>
            <person name="Priest M."/>
            <person name="Roberts A."/>
            <person name="Saif S."/>
            <person name="Shea T."/>
            <person name="Sisk P."/>
            <person name="Sykes S."/>
            <person name="Wortman J."/>
            <person name="Nusbaum C."/>
            <person name="Birren B."/>
        </authorList>
    </citation>
    <scope>NUCLEOTIDE SEQUENCE [LARGE SCALE GENOMIC DNA]</scope>
    <source>
        <strain evidence="4 5">BVS029A5</strain>
    </source>
</reference>
<dbReference type="PATRIC" id="fig|888439.3.peg.1927"/>
<dbReference type="EMBL" id="AGWP01000010">
    <property type="protein sequence ID" value="EJZ85022.1"/>
    <property type="molecule type" value="Genomic_DNA"/>
</dbReference>
<dbReference type="NCBIfam" id="NF038186">
    <property type="entry name" value="YPDG_rpt"/>
    <property type="match status" value="1"/>
</dbReference>
<gene>
    <name evidence="4" type="ORF">HMPREF9240_01919</name>
</gene>
<name>K0YN05_9ACTO</name>
<keyword evidence="5" id="KW-1185">Reference proteome</keyword>
<keyword evidence="2" id="KW-1133">Transmembrane helix</keyword>
<feature type="non-terminal residue" evidence="4">
    <location>
        <position position="1"/>
    </location>
</feature>
<feature type="compositionally biased region" description="Basic and acidic residues" evidence="1">
    <location>
        <begin position="157"/>
        <end position="166"/>
    </location>
</feature>
<feature type="transmembrane region" description="Helical" evidence="2">
    <location>
        <begin position="262"/>
        <end position="283"/>
    </location>
</feature>
<proteinExistence type="predicted"/>
<evidence type="ECO:0000256" key="1">
    <source>
        <dbReference type="SAM" id="MobiDB-lite"/>
    </source>
</evidence>
<feature type="domain" description="Long Rib" evidence="3">
    <location>
        <begin position="69"/>
        <end position="155"/>
    </location>
</feature>
<keyword evidence="2" id="KW-0472">Membrane</keyword>
<dbReference type="InterPro" id="IPR044055">
    <property type="entry name" value="RibLong"/>
</dbReference>
<sequence>YKFPTGTTFTIDGKTPDGLTIDPKTGKITYNVPEGHQPGDVTGKVKVTIPGTDNPIEVPFKITVTPVPTQPSYPTATGTPGASVDLKLQPGDQPLPQGTTFTKESGPDYVTVTPDGTVTVKVPDSANGGETIQGTVEITYPDGTTKKVPYLVRVEKEEGPAADDSKPQPPTTQDSDHTVPDTGDTTNPDQDKPAPADQDKPAPADQDKPAPADTGKPATPADQGKQVAGGKGHKVTKTVTKAVQDEGAKKQAPTTLSHTGTVAGTASLLGIILAAVGAAGVAFRRRKNND</sequence>
<protein>
    <submittedName>
        <fullName evidence="4">LPXTG-domain-containing protein cell wall anchor domain</fullName>
    </submittedName>
</protein>
<accession>K0YN05</accession>
<keyword evidence="2" id="KW-0812">Transmembrane</keyword>
<dbReference type="HOGENOM" id="CLU_961370_0_0_11"/>
<feature type="domain" description="Long Rib" evidence="3">
    <location>
        <begin position="2"/>
        <end position="62"/>
    </location>
</feature>
<dbReference type="OrthoDB" id="3263634at2"/>
<dbReference type="NCBIfam" id="TIGR01167">
    <property type="entry name" value="LPXTG_anchor"/>
    <property type="match status" value="1"/>
</dbReference>
<dbReference type="AlphaFoldDB" id="K0YN05"/>
<evidence type="ECO:0000259" key="3">
    <source>
        <dbReference type="Pfam" id="PF18957"/>
    </source>
</evidence>
<dbReference type="Proteomes" id="UP000006075">
    <property type="component" value="Unassembled WGS sequence"/>
</dbReference>
<evidence type="ECO:0000313" key="5">
    <source>
        <dbReference type="Proteomes" id="UP000006075"/>
    </source>
</evidence>
<comment type="caution">
    <text evidence="4">The sequence shown here is derived from an EMBL/GenBank/DDBJ whole genome shotgun (WGS) entry which is preliminary data.</text>
</comment>
<organism evidence="4 5">
    <name type="scientific">Winkia neuii BV029A5</name>
    <dbReference type="NCBI Taxonomy" id="888439"/>
    <lineage>
        <taxon>Bacteria</taxon>
        <taxon>Bacillati</taxon>
        <taxon>Actinomycetota</taxon>
        <taxon>Actinomycetes</taxon>
        <taxon>Actinomycetales</taxon>
        <taxon>Actinomycetaceae</taxon>
        <taxon>Winkia</taxon>
    </lineage>
</organism>
<evidence type="ECO:0000313" key="4">
    <source>
        <dbReference type="EMBL" id="EJZ85022.1"/>
    </source>
</evidence>
<feature type="region of interest" description="Disordered" evidence="1">
    <location>
        <begin position="122"/>
        <end position="142"/>
    </location>
</feature>